<dbReference type="Proteomes" id="UP001159427">
    <property type="component" value="Unassembled WGS sequence"/>
</dbReference>
<sequence length="115" mass="13229">LVFENKAIPVVIYSNHQGTYLGSRLTKLCCKCKIYEHHGYWSVDGKQHFNRDSVFSEFRLSSEDTAFQMDILAECNNLLVIGAVPFSTYAASYNRCIQYCKMAMTNDIDPKVKRM</sequence>
<accession>A0ABN8MRM1</accession>
<reference evidence="1 2" key="1">
    <citation type="submission" date="2022-05" db="EMBL/GenBank/DDBJ databases">
        <authorList>
            <consortium name="Genoscope - CEA"/>
            <person name="William W."/>
        </authorList>
    </citation>
    <scope>NUCLEOTIDE SEQUENCE [LARGE SCALE GENOMIC DNA]</scope>
</reference>
<organism evidence="1 2">
    <name type="scientific">Porites evermanni</name>
    <dbReference type="NCBI Taxonomy" id="104178"/>
    <lineage>
        <taxon>Eukaryota</taxon>
        <taxon>Metazoa</taxon>
        <taxon>Cnidaria</taxon>
        <taxon>Anthozoa</taxon>
        <taxon>Hexacorallia</taxon>
        <taxon>Scleractinia</taxon>
        <taxon>Fungiina</taxon>
        <taxon>Poritidae</taxon>
        <taxon>Porites</taxon>
    </lineage>
</organism>
<comment type="caution">
    <text evidence="1">The sequence shown here is derived from an EMBL/GenBank/DDBJ whole genome shotgun (WGS) entry which is preliminary data.</text>
</comment>
<feature type="non-terminal residue" evidence="1">
    <location>
        <position position="115"/>
    </location>
</feature>
<gene>
    <name evidence="1" type="ORF">PEVE_00039418</name>
</gene>
<protein>
    <submittedName>
        <fullName evidence="1">Uncharacterized protein</fullName>
    </submittedName>
</protein>
<keyword evidence="2" id="KW-1185">Reference proteome</keyword>
<evidence type="ECO:0000313" key="1">
    <source>
        <dbReference type="EMBL" id="CAH3034507.1"/>
    </source>
</evidence>
<evidence type="ECO:0000313" key="2">
    <source>
        <dbReference type="Proteomes" id="UP001159427"/>
    </source>
</evidence>
<name>A0ABN8MRM1_9CNID</name>
<proteinExistence type="predicted"/>
<feature type="non-terminal residue" evidence="1">
    <location>
        <position position="1"/>
    </location>
</feature>
<dbReference type="EMBL" id="CALNXI010000695">
    <property type="protein sequence ID" value="CAH3034507.1"/>
    <property type="molecule type" value="Genomic_DNA"/>
</dbReference>